<reference evidence="1" key="1">
    <citation type="submission" date="2019-10" db="EMBL/GenBank/DDBJ databases">
        <title>Streptomyces sp. nov., a novel actinobacterium isolated from alkaline environment.</title>
        <authorList>
            <person name="Golinska P."/>
        </authorList>
    </citation>
    <scope>NUCLEOTIDE SEQUENCE</scope>
    <source>
        <strain evidence="1">IF17</strain>
    </source>
</reference>
<comment type="caution">
    <text evidence="1">The sequence shown here is derived from an EMBL/GenBank/DDBJ whole genome shotgun (WGS) entry which is preliminary data.</text>
</comment>
<sequence length="47" mass="5228">DHGALQQVVLQGRMAAMNGFGQMRDTRTGEVPIVFRTDANSRRLTQP</sequence>
<accession>A0A646IIJ4</accession>
<proteinExistence type="predicted"/>
<evidence type="ECO:0000313" key="1">
    <source>
        <dbReference type="EMBL" id="MQS10663.1"/>
    </source>
</evidence>
<organism evidence="1">
    <name type="scientific">Streptomyces alkaliphilus</name>
    <dbReference type="NCBI Taxonomy" id="1472722"/>
    <lineage>
        <taxon>Bacteria</taxon>
        <taxon>Bacillati</taxon>
        <taxon>Actinomycetota</taxon>
        <taxon>Actinomycetes</taxon>
        <taxon>Kitasatosporales</taxon>
        <taxon>Streptomycetaceae</taxon>
        <taxon>Streptomyces</taxon>
    </lineage>
</organism>
<dbReference type="Proteomes" id="UP000315516">
    <property type="component" value="Unassembled WGS sequence"/>
</dbReference>
<dbReference type="AlphaFoldDB" id="A0A646IIJ4"/>
<name>A0A646IIJ4_9ACTN</name>
<dbReference type="EMBL" id="VJYJ02001814">
    <property type="protein sequence ID" value="MQS10663.1"/>
    <property type="molecule type" value="Genomic_DNA"/>
</dbReference>
<feature type="non-terminal residue" evidence="1">
    <location>
        <position position="1"/>
    </location>
</feature>
<gene>
    <name evidence="1" type="ORF">FNX48_026925</name>
</gene>
<protein>
    <submittedName>
        <fullName evidence="1">Pyrroloquinoline quinone biosynthesis protein PqqE</fullName>
    </submittedName>
</protein>